<proteinExistence type="predicted"/>
<dbReference type="Gene3D" id="3.40.30.40">
    <property type="entry name" value="Perfringolysin"/>
    <property type="match status" value="1"/>
</dbReference>
<reference evidence="1 2" key="1">
    <citation type="submission" date="2022-10" db="EMBL/GenBank/DDBJ databases">
        <title>Chitinophaga nivalis PC15 sp. nov., isolated from Pyeongchang county, South Korea.</title>
        <authorList>
            <person name="Trinh H.N."/>
        </authorList>
    </citation>
    <scope>NUCLEOTIDE SEQUENCE [LARGE SCALE GENOMIC DNA]</scope>
    <source>
        <strain evidence="1 2">PC14</strain>
    </source>
</reference>
<dbReference type="SUPFAM" id="SSF56978">
    <property type="entry name" value="Perfringolysin"/>
    <property type="match status" value="1"/>
</dbReference>
<dbReference type="RefSeq" id="WP_264731010.1">
    <property type="nucleotide sequence ID" value="NZ_JAPDNR010000001.1"/>
</dbReference>
<evidence type="ECO:0000313" key="2">
    <source>
        <dbReference type="Proteomes" id="UP001207742"/>
    </source>
</evidence>
<protein>
    <submittedName>
        <fullName evidence="1">Thiol-activated cytolysin family protein</fullName>
    </submittedName>
</protein>
<dbReference type="Gene3D" id="3.90.840.10">
    <property type="entry name" value="Thiol-activated cytolysin superfamily/Thiol-activated cytolysin, alpha-beta domain"/>
    <property type="match status" value="1"/>
</dbReference>
<name>A0ABT3IMA1_9BACT</name>
<keyword evidence="2" id="KW-1185">Reference proteome</keyword>
<gene>
    <name evidence="1" type="ORF">OL497_14065</name>
</gene>
<dbReference type="Proteomes" id="UP001207742">
    <property type="component" value="Unassembled WGS sequence"/>
</dbReference>
<evidence type="ECO:0000313" key="1">
    <source>
        <dbReference type="EMBL" id="MCW3485031.1"/>
    </source>
</evidence>
<comment type="caution">
    <text evidence="1">The sequence shown here is derived from an EMBL/GenBank/DDBJ whole genome shotgun (WGS) entry which is preliminary data.</text>
</comment>
<dbReference type="InterPro" id="IPR001869">
    <property type="entry name" value="Thiol_cytolysin"/>
</dbReference>
<dbReference type="EMBL" id="JAPDNS010000001">
    <property type="protein sequence ID" value="MCW3485031.1"/>
    <property type="molecule type" value="Genomic_DNA"/>
</dbReference>
<dbReference type="InterPro" id="IPR036359">
    <property type="entry name" value="Thiol_cytolysin_sf"/>
</dbReference>
<accession>A0ABT3IMA1</accession>
<dbReference type="InterPro" id="IPR036363">
    <property type="entry name" value="Thiol_cytolysin_ab_sf"/>
</dbReference>
<dbReference type="Pfam" id="PF01289">
    <property type="entry name" value="Thiol_cytolysin"/>
    <property type="match status" value="1"/>
</dbReference>
<sequence>MVKDGALQSDGKFPETFIHLKVDGHIPAIATEKTGLGNAFRPDKQAGGAEIIKDSLWQDEFGKTLYAETSEMTMLQNTSMNRLIFAGALLQGNSLADLNIKPIAEFQSKVKPITVSLSIPAKKVSGVITSPSLSATRTFVNDILSQNNIGEQISSYSFSMDQFTAYDELKLAFGSNVKTGALFFKQENTSTSSQLKISRRSGIYVRFVQKNFTLDLDQPTDGKLMDNSTDMNALNQQFPVYVSSITYGRMGIMAIESDSSYESTYAAYNTAFKALFVSGSSSLTTEQKQIIDHSDMRIYLVGTDGDGSVQTINGFNEFVKLATQGTKFSASQPGVPIYCSLSHVSDNSTVKTKFKIDVALQPVYARIEYDNAQSKSESFDNPGSTTFSSGYRSYTTAAVNIRFYSDPLATRPTFPPANVRFFYTTYTIRNGYSDQGYSPYVTWDNERYGGAIAFKQNAFLASQINLSPFTYLYNSDRSSGQEDFGAGGTYRFSSDVTDLTYFELKPGSFYKILTSPRP</sequence>
<organism evidence="1 2">
    <name type="scientific">Chitinophaga nivalis</name>
    <dbReference type="NCBI Taxonomy" id="2991709"/>
    <lineage>
        <taxon>Bacteria</taxon>
        <taxon>Pseudomonadati</taxon>
        <taxon>Bacteroidota</taxon>
        <taxon>Chitinophagia</taxon>
        <taxon>Chitinophagales</taxon>
        <taxon>Chitinophagaceae</taxon>
        <taxon>Chitinophaga</taxon>
    </lineage>
</organism>